<evidence type="ECO:0000256" key="2">
    <source>
        <dbReference type="ARBA" id="ARBA00012961"/>
    </source>
</evidence>
<dbReference type="SMART" id="SM00072">
    <property type="entry name" value="GuKc"/>
    <property type="match status" value="1"/>
</dbReference>
<dbReference type="Gene3D" id="3.40.50.300">
    <property type="entry name" value="P-loop containing nucleotide triphosphate hydrolases"/>
    <property type="match status" value="1"/>
</dbReference>
<dbReference type="NCBIfam" id="TIGR03263">
    <property type="entry name" value="guanyl_kin"/>
    <property type="match status" value="1"/>
</dbReference>
<sequence>MPGGRLVILSGPSGVGKDTVLEAWTRLNPRVRRVVAYTTRPPRPGERDGVDYNFVPIGRFEEMAARGDFLEHKEVHGNFYATPLRDMEAMLEEGLIAVLKIDVQGALVAMGARPDALSVFVLPPSERELERRIRARGSDSEADIELRLSHARAEMELASRYRHRVVNVDSAKTARELDALVGAGCG</sequence>
<dbReference type="EMBL" id="JACOSL010000062">
    <property type="protein sequence ID" value="MBI1757433.1"/>
    <property type="molecule type" value="Genomic_DNA"/>
</dbReference>
<dbReference type="PROSITE" id="PS00856">
    <property type="entry name" value="GUANYLATE_KINASE_1"/>
    <property type="match status" value="1"/>
</dbReference>
<proteinExistence type="inferred from homology"/>
<keyword evidence="4 10" id="KW-0808">Transferase</keyword>
<feature type="domain" description="Guanylate kinase-like" evidence="9">
    <location>
        <begin position="4"/>
        <end position="182"/>
    </location>
</feature>
<evidence type="ECO:0000259" key="9">
    <source>
        <dbReference type="PROSITE" id="PS50052"/>
    </source>
</evidence>
<dbReference type="GO" id="GO:0004385">
    <property type="term" value="F:GMP kinase activity"/>
    <property type="evidence" value="ECO:0007669"/>
    <property type="project" value="UniProtKB-EC"/>
</dbReference>
<dbReference type="EC" id="2.7.4.8" evidence="2"/>
<dbReference type="PROSITE" id="PS50052">
    <property type="entry name" value="GUANYLATE_KINASE_2"/>
    <property type="match status" value="1"/>
</dbReference>
<keyword evidence="7" id="KW-0067">ATP-binding</keyword>
<dbReference type="InterPro" id="IPR017665">
    <property type="entry name" value="Guanylate_kinase"/>
</dbReference>
<dbReference type="Gene3D" id="3.30.63.10">
    <property type="entry name" value="Guanylate Kinase phosphate binding domain"/>
    <property type="match status" value="1"/>
</dbReference>
<evidence type="ECO:0000256" key="6">
    <source>
        <dbReference type="ARBA" id="ARBA00022777"/>
    </source>
</evidence>
<accession>A0A931LTZ5</accession>
<evidence type="ECO:0000313" key="11">
    <source>
        <dbReference type="Proteomes" id="UP000727962"/>
    </source>
</evidence>
<dbReference type="FunFam" id="3.30.63.10:FF:000002">
    <property type="entry name" value="Guanylate kinase 1"/>
    <property type="match status" value="1"/>
</dbReference>
<dbReference type="GO" id="GO:0005829">
    <property type="term" value="C:cytosol"/>
    <property type="evidence" value="ECO:0007669"/>
    <property type="project" value="TreeGrafter"/>
</dbReference>
<dbReference type="Proteomes" id="UP000727962">
    <property type="component" value="Unassembled WGS sequence"/>
</dbReference>
<dbReference type="Pfam" id="PF00625">
    <property type="entry name" value="Guanylate_kin"/>
    <property type="match status" value="1"/>
</dbReference>
<evidence type="ECO:0000256" key="8">
    <source>
        <dbReference type="ARBA" id="ARBA00030128"/>
    </source>
</evidence>
<comment type="caution">
    <text evidence="10">The sequence shown here is derived from an EMBL/GenBank/DDBJ whole genome shotgun (WGS) entry which is preliminary data.</text>
</comment>
<dbReference type="InterPro" id="IPR008144">
    <property type="entry name" value="Guanylate_kin-like_dom"/>
</dbReference>
<dbReference type="AlphaFoldDB" id="A0A931LTZ5"/>
<evidence type="ECO:0000256" key="5">
    <source>
        <dbReference type="ARBA" id="ARBA00022741"/>
    </source>
</evidence>
<evidence type="ECO:0000256" key="3">
    <source>
        <dbReference type="ARBA" id="ARBA00016296"/>
    </source>
</evidence>
<organism evidence="10 11">
    <name type="scientific">Fimbriimonas ginsengisoli</name>
    <dbReference type="NCBI Taxonomy" id="1005039"/>
    <lineage>
        <taxon>Bacteria</taxon>
        <taxon>Bacillati</taxon>
        <taxon>Armatimonadota</taxon>
        <taxon>Fimbriimonadia</taxon>
        <taxon>Fimbriimonadales</taxon>
        <taxon>Fimbriimonadaceae</taxon>
        <taxon>Fimbriimonas</taxon>
    </lineage>
</organism>
<dbReference type="SUPFAM" id="SSF52540">
    <property type="entry name" value="P-loop containing nucleoside triphosphate hydrolases"/>
    <property type="match status" value="1"/>
</dbReference>
<evidence type="ECO:0000313" key="10">
    <source>
        <dbReference type="EMBL" id="MBI1757433.1"/>
    </source>
</evidence>
<dbReference type="GO" id="GO:0005524">
    <property type="term" value="F:ATP binding"/>
    <property type="evidence" value="ECO:0007669"/>
    <property type="project" value="UniProtKB-KW"/>
</dbReference>
<keyword evidence="6 10" id="KW-0418">Kinase</keyword>
<dbReference type="PANTHER" id="PTHR23117">
    <property type="entry name" value="GUANYLATE KINASE-RELATED"/>
    <property type="match status" value="1"/>
</dbReference>
<evidence type="ECO:0000256" key="7">
    <source>
        <dbReference type="ARBA" id="ARBA00022840"/>
    </source>
</evidence>
<comment type="similarity">
    <text evidence="1">Belongs to the guanylate kinase family.</text>
</comment>
<evidence type="ECO:0000256" key="4">
    <source>
        <dbReference type="ARBA" id="ARBA00022679"/>
    </source>
</evidence>
<reference evidence="10" key="1">
    <citation type="submission" date="2020-07" db="EMBL/GenBank/DDBJ databases">
        <title>Huge and variable diversity of episymbiotic CPR bacteria and DPANN archaea in groundwater ecosystems.</title>
        <authorList>
            <person name="He C.Y."/>
            <person name="Keren R."/>
            <person name="Whittaker M."/>
            <person name="Farag I.F."/>
            <person name="Doudna J."/>
            <person name="Cate J.H.D."/>
            <person name="Banfield J.F."/>
        </authorList>
    </citation>
    <scope>NUCLEOTIDE SEQUENCE</scope>
    <source>
        <strain evidence="10">NC_groundwater_17_Pr7_B-0.1um_64_12</strain>
    </source>
</reference>
<evidence type="ECO:0000256" key="1">
    <source>
        <dbReference type="ARBA" id="ARBA00005790"/>
    </source>
</evidence>
<dbReference type="InterPro" id="IPR008145">
    <property type="entry name" value="GK/Ca_channel_bsu"/>
</dbReference>
<dbReference type="PANTHER" id="PTHR23117:SF13">
    <property type="entry name" value="GUANYLATE KINASE"/>
    <property type="match status" value="1"/>
</dbReference>
<protein>
    <recommendedName>
        <fullName evidence="3">Guanylate kinase</fullName>
        <ecNumber evidence="2">2.7.4.8</ecNumber>
    </recommendedName>
    <alternativeName>
        <fullName evidence="8">GMP kinase</fullName>
    </alternativeName>
</protein>
<dbReference type="InterPro" id="IPR027417">
    <property type="entry name" value="P-loop_NTPase"/>
</dbReference>
<gene>
    <name evidence="10" type="primary">gmk</name>
    <name evidence="10" type="ORF">HYR64_10040</name>
</gene>
<name>A0A931LTZ5_FIMGI</name>
<dbReference type="CDD" id="cd00071">
    <property type="entry name" value="GMPK"/>
    <property type="match status" value="1"/>
</dbReference>
<keyword evidence="5" id="KW-0547">Nucleotide-binding</keyword>
<dbReference type="InterPro" id="IPR020590">
    <property type="entry name" value="Guanylate_kinase_CS"/>
</dbReference>